<comment type="caution">
    <text evidence="2">The sequence shown here is derived from an EMBL/GenBank/DDBJ whole genome shotgun (WGS) entry which is preliminary data.</text>
</comment>
<accession>A0ABT0IEK6</accession>
<evidence type="ECO:0000313" key="3">
    <source>
        <dbReference type="Proteomes" id="UP001522868"/>
    </source>
</evidence>
<dbReference type="SUPFAM" id="SSF51735">
    <property type="entry name" value="NAD(P)-binding Rossmann-fold domains"/>
    <property type="match status" value="1"/>
</dbReference>
<proteinExistence type="predicted"/>
<sequence length="332" mass="34912">MKLLILGGTEFVGRAVAEAGTARGWRVTVFHRGRHEPPAGVESLHGDRTAGGGPAALAEGDWDLVVDTWSGAPVAVRDAARLLAGRARHYTYVSSRSVYAWPAPAGLAEDGPLVDVADSAADSTGDGPYAEVKRGGELAAEREFGAERVLLARAGLILGPWENIGRLPWWLGRIARGGPVLAPGPRELPVQYIDVRDLAGWLLDAAAAGRTGPYNLVSPPGYATMGGLLEACVKATGSDAELRWTDPEAVLAAGIEPWSGLPVWLPPGELHDAMHRGDVSRALAAGLVCRPVEETVADTWAWLRELGGAAPQRPDRPEVGVSPEQEAAALGH</sequence>
<evidence type="ECO:0000256" key="1">
    <source>
        <dbReference type="SAM" id="MobiDB-lite"/>
    </source>
</evidence>
<protein>
    <submittedName>
        <fullName evidence="2">Reductase</fullName>
    </submittedName>
</protein>
<reference evidence="2 3" key="1">
    <citation type="submission" date="2022-04" db="EMBL/GenBank/DDBJ databases">
        <title>Streptomyces sp. nov. LCR6-01 isolated from Lichen of Dirinaria sp.</title>
        <authorList>
            <person name="Kanchanasin P."/>
            <person name="Tanasupawat S."/>
            <person name="Phongsopitanun W."/>
        </authorList>
    </citation>
    <scope>NUCLEOTIDE SEQUENCE [LARGE SCALE GENOMIC DNA]</scope>
    <source>
        <strain evidence="2 3">LCR6-01</strain>
    </source>
</reference>
<dbReference type="RefSeq" id="WP_248635573.1">
    <property type="nucleotide sequence ID" value="NZ_JALPTH010000020.1"/>
</dbReference>
<dbReference type="InterPro" id="IPR036291">
    <property type="entry name" value="NAD(P)-bd_dom_sf"/>
</dbReference>
<organism evidence="2 3">
    <name type="scientific">Streptomyces lichenis</name>
    <dbReference type="NCBI Taxonomy" id="2306967"/>
    <lineage>
        <taxon>Bacteria</taxon>
        <taxon>Bacillati</taxon>
        <taxon>Actinomycetota</taxon>
        <taxon>Actinomycetes</taxon>
        <taxon>Kitasatosporales</taxon>
        <taxon>Streptomycetaceae</taxon>
        <taxon>Streptomyces</taxon>
    </lineage>
</organism>
<dbReference type="Gene3D" id="3.40.50.720">
    <property type="entry name" value="NAD(P)-binding Rossmann-like Domain"/>
    <property type="match status" value="1"/>
</dbReference>
<dbReference type="Proteomes" id="UP001522868">
    <property type="component" value="Unassembled WGS sequence"/>
</dbReference>
<name>A0ABT0IEK6_9ACTN</name>
<evidence type="ECO:0000313" key="2">
    <source>
        <dbReference type="EMBL" id="MCK8679762.1"/>
    </source>
</evidence>
<dbReference type="EMBL" id="JALPTH010000020">
    <property type="protein sequence ID" value="MCK8679762.1"/>
    <property type="molecule type" value="Genomic_DNA"/>
</dbReference>
<feature type="region of interest" description="Disordered" evidence="1">
    <location>
        <begin position="309"/>
        <end position="332"/>
    </location>
</feature>
<gene>
    <name evidence="2" type="ORF">M1O15_20665</name>
</gene>
<keyword evidence="3" id="KW-1185">Reference proteome</keyword>